<feature type="transmembrane region" description="Helical" evidence="8">
    <location>
        <begin position="536"/>
        <end position="556"/>
    </location>
</feature>
<dbReference type="Pfam" id="PF03176">
    <property type="entry name" value="MMPL"/>
    <property type="match status" value="2"/>
</dbReference>
<feature type="transmembrane region" description="Helical" evidence="8">
    <location>
        <begin position="691"/>
        <end position="712"/>
    </location>
</feature>
<feature type="transmembrane region" description="Helical" evidence="8">
    <location>
        <begin position="364"/>
        <end position="390"/>
    </location>
</feature>
<keyword evidence="6 8" id="KW-0472">Membrane</keyword>
<feature type="transmembrane region" description="Helical" evidence="8">
    <location>
        <begin position="319"/>
        <end position="343"/>
    </location>
</feature>
<dbReference type="InterPro" id="IPR004869">
    <property type="entry name" value="MMPL_dom"/>
</dbReference>
<dbReference type="RefSeq" id="WP_208210243.1">
    <property type="nucleotide sequence ID" value="NZ_CP074404.1"/>
</dbReference>
<accession>A0ABS3SHB9</accession>
<feature type="transmembrane region" description="Helical" evidence="8">
    <location>
        <begin position="284"/>
        <end position="307"/>
    </location>
</feature>
<dbReference type="PROSITE" id="PS50156">
    <property type="entry name" value="SSD"/>
    <property type="match status" value="1"/>
</dbReference>
<dbReference type="EMBL" id="JAGFBM010000005">
    <property type="protein sequence ID" value="MBO3085134.1"/>
    <property type="molecule type" value="Genomic_DNA"/>
</dbReference>
<keyword evidence="4 8" id="KW-0812">Transmembrane</keyword>
<keyword evidence="11" id="KW-1185">Reference proteome</keyword>
<feature type="transmembrane region" description="Helical" evidence="8">
    <location>
        <begin position="601"/>
        <end position="620"/>
    </location>
</feature>
<evidence type="ECO:0000256" key="4">
    <source>
        <dbReference type="ARBA" id="ARBA00022692"/>
    </source>
</evidence>
<feature type="compositionally biased region" description="Low complexity" evidence="7">
    <location>
        <begin position="748"/>
        <end position="769"/>
    </location>
</feature>
<organism evidence="10 11">
    <name type="scientific">Cellulomonas fengjieae</name>
    <dbReference type="NCBI Taxonomy" id="2819978"/>
    <lineage>
        <taxon>Bacteria</taxon>
        <taxon>Bacillati</taxon>
        <taxon>Actinomycetota</taxon>
        <taxon>Actinomycetes</taxon>
        <taxon>Micrococcales</taxon>
        <taxon>Cellulomonadaceae</taxon>
        <taxon>Cellulomonas</taxon>
    </lineage>
</organism>
<dbReference type="PANTHER" id="PTHR33406">
    <property type="entry name" value="MEMBRANE PROTEIN MJ1562-RELATED"/>
    <property type="match status" value="1"/>
</dbReference>
<protein>
    <submittedName>
        <fullName evidence="10">MMPL family transporter</fullName>
    </submittedName>
</protein>
<evidence type="ECO:0000256" key="8">
    <source>
        <dbReference type="SAM" id="Phobius"/>
    </source>
</evidence>
<evidence type="ECO:0000256" key="1">
    <source>
        <dbReference type="ARBA" id="ARBA00004651"/>
    </source>
</evidence>
<gene>
    <name evidence="10" type="ORF">J4035_10830</name>
</gene>
<feature type="region of interest" description="Disordered" evidence="7">
    <location>
        <begin position="743"/>
        <end position="769"/>
    </location>
</feature>
<feature type="domain" description="SSD" evidence="9">
    <location>
        <begin position="211"/>
        <end position="341"/>
    </location>
</feature>
<evidence type="ECO:0000256" key="5">
    <source>
        <dbReference type="ARBA" id="ARBA00022989"/>
    </source>
</evidence>
<name>A0ABS3SHB9_9CELL</name>
<evidence type="ECO:0000256" key="2">
    <source>
        <dbReference type="ARBA" id="ARBA00010157"/>
    </source>
</evidence>
<keyword evidence="5 8" id="KW-1133">Transmembrane helix</keyword>
<feature type="transmembrane region" description="Helical" evidence="8">
    <location>
        <begin position="563"/>
        <end position="589"/>
    </location>
</feature>
<keyword evidence="3" id="KW-1003">Cell membrane</keyword>
<reference evidence="10 11" key="1">
    <citation type="submission" date="2021-03" db="EMBL/GenBank/DDBJ databases">
        <title>novel species in genus Cellulomonas.</title>
        <authorList>
            <person name="Zhang G."/>
        </authorList>
    </citation>
    <scope>NUCLEOTIDE SEQUENCE [LARGE SCALE GENOMIC DNA]</scope>
    <source>
        <strain evidence="11">zg-ZUI188</strain>
    </source>
</reference>
<evidence type="ECO:0000256" key="3">
    <source>
        <dbReference type="ARBA" id="ARBA00022475"/>
    </source>
</evidence>
<evidence type="ECO:0000259" key="9">
    <source>
        <dbReference type="PROSITE" id="PS50156"/>
    </source>
</evidence>
<evidence type="ECO:0000313" key="11">
    <source>
        <dbReference type="Proteomes" id="UP000678317"/>
    </source>
</evidence>
<dbReference type="InterPro" id="IPR000731">
    <property type="entry name" value="SSD"/>
</dbReference>
<feature type="transmembrane region" description="Helical" evidence="8">
    <location>
        <begin position="194"/>
        <end position="213"/>
    </location>
</feature>
<dbReference type="PANTHER" id="PTHR33406:SF11">
    <property type="entry name" value="MEMBRANE PROTEIN SCO6666-RELATED"/>
    <property type="match status" value="1"/>
</dbReference>
<evidence type="ECO:0000256" key="6">
    <source>
        <dbReference type="ARBA" id="ARBA00023136"/>
    </source>
</evidence>
<dbReference type="Proteomes" id="UP000678317">
    <property type="component" value="Unassembled WGS sequence"/>
</dbReference>
<comment type="caution">
    <text evidence="10">The sequence shown here is derived from an EMBL/GenBank/DDBJ whole genome shotgun (WGS) entry which is preliminary data.</text>
</comment>
<proteinExistence type="inferred from homology"/>
<evidence type="ECO:0000256" key="7">
    <source>
        <dbReference type="SAM" id="MobiDB-lite"/>
    </source>
</evidence>
<comment type="similarity">
    <text evidence="2">Belongs to the resistance-nodulation-cell division (RND) (TC 2.A.6) family. MmpL subfamily.</text>
</comment>
<dbReference type="Gene3D" id="1.20.1640.10">
    <property type="entry name" value="Multidrug efflux transporter AcrB transmembrane domain"/>
    <property type="match status" value="2"/>
</dbReference>
<evidence type="ECO:0000313" key="10">
    <source>
        <dbReference type="EMBL" id="MBO3085134.1"/>
    </source>
</evidence>
<feature type="transmembrane region" description="Helical" evidence="8">
    <location>
        <begin position="242"/>
        <end position="263"/>
    </location>
</feature>
<sequence length="769" mass="78403">MARVLDRLGRGSYRHRWIVLVAWLVVLAAAGAGALASGLSLSNSFTIPGTESDRAQALVAERLGDQAAGVGSSSSAQAVQEDEPSSARVVVAAPEGESFLEGTGIPDVLTALAPISAAQDVVGVSDPVTSQAVAPDGSVMYVDVQFAVGPQDVPTATTDVFEDVADALEAEGYEVALSGGPFTAPLKLVGPTEALGLVVALVVLVVTFGSLLAAGMPILTALLGVGIGVAGVLAVVSDVSSATLTLALMLGLAVGIDYALFLLSRHRQQLADGMDPMVSAGRAVGTAGSAVVFAGITVVIALVALVVTDIPFLATMGLAAAATVVIAVLVAITLLPAIMGFAGERLRPRGRAQRQAERSREGRNRWGVLVTTHPIVTLLVSAAVLLTIAVPALSMRLGLPDAGREPEGSGDRRAFELLAEGFGPGFNGPLVVLVDAAEDPSALPGAVQSVVATVSELPDVAYASPVAAPGATASEGADAALVIVIPTGAPDSEETAELVHAIRDARPDLEASTGTQLWVTGSSAANIDITEKLADAFPVFLLIVVGLAFVLLLVAFRSLLVPVTAVLGFLLTIAAAFGATTAVFQWGWLAGAFNVDSSGPLLSFLPILAVGVLFGLAMDYQVFLVSRMREEHVHGADPLTSVRLGFAHGSRVVLAAALIMISVFSSFVFTGSATIGPIAFALAIGILFDALVVRMTIIPAVMALLGGSAWWLPRWLDRIIPNVDIEGAALDRAGSHAAAAPVDEVPEGTHSGSHAAHGAHAETGTPPRG</sequence>
<dbReference type="SUPFAM" id="SSF82866">
    <property type="entry name" value="Multidrug efflux transporter AcrB transmembrane domain"/>
    <property type="match status" value="2"/>
</dbReference>
<dbReference type="InterPro" id="IPR050545">
    <property type="entry name" value="Mycobact_MmpL"/>
</dbReference>
<feature type="transmembrane region" description="Helical" evidence="8">
    <location>
        <begin position="218"/>
        <end position="236"/>
    </location>
</feature>
<comment type="subcellular location">
    <subcellularLocation>
        <location evidence="1">Cell membrane</location>
        <topology evidence="1">Multi-pass membrane protein</topology>
    </subcellularLocation>
</comment>
<feature type="transmembrane region" description="Helical" evidence="8">
    <location>
        <begin position="652"/>
        <end position="685"/>
    </location>
</feature>